<dbReference type="EMBL" id="MTKP01000121">
    <property type="protein sequence ID" value="RWX48681.1"/>
    <property type="molecule type" value="Genomic_DNA"/>
</dbReference>
<evidence type="ECO:0000313" key="1">
    <source>
        <dbReference type="EMBL" id="RWX48681.1"/>
    </source>
</evidence>
<gene>
    <name evidence="1" type="ORF">VT98_11214</name>
</gene>
<reference evidence="1 2" key="1">
    <citation type="submission" date="2017-01" db="EMBL/GenBank/DDBJ databases">
        <title>The cable genome- insights into the physiology and evolution of filamentous bacteria capable of sulfide oxidation via long distance electron transfer.</title>
        <authorList>
            <person name="Schreiber L."/>
            <person name="Bjerg J.T."/>
            <person name="Boggild A."/>
            <person name="Van De Vossenberg J."/>
            <person name="Meysman F."/>
            <person name="Nielsen L.P."/>
            <person name="Schramm A."/>
            <person name="Kjeldsen K.U."/>
        </authorList>
    </citation>
    <scope>NUCLEOTIDE SEQUENCE [LARGE SCALE GENOMIC DNA]</scope>
    <source>
        <strain evidence="1">A1</strain>
    </source>
</reference>
<comment type="caution">
    <text evidence="1">The sequence shown here is derived from an EMBL/GenBank/DDBJ whole genome shotgun (WGS) entry which is preliminary data.</text>
</comment>
<accession>A0A444J6K6</accession>
<name>A0A444J6K6_9BACT</name>
<sequence>MDEKFLNCWEAKDCGREPNGKNVDQDGVCPVSVASSLDGIHNGKNGGRCCWTFASSESKYDNIILNCLEKSQGCNNCDFYKSVRDTTVLLVRA</sequence>
<organism evidence="1 2">
    <name type="scientific">Candidatus Electrothrix communis</name>
    <dbReference type="NCBI Taxonomy" id="1859133"/>
    <lineage>
        <taxon>Bacteria</taxon>
        <taxon>Pseudomonadati</taxon>
        <taxon>Thermodesulfobacteriota</taxon>
        <taxon>Desulfobulbia</taxon>
        <taxon>Desulfobulbales</taxon>
        <taxon>Desulfobulbaceae</taxon>
        <taxon>Candidatus Electrothrix</taxon>
    </lineage>
</organism>
<keyword evidence="2" id="KW-1185">Reference proteome</keyword>
<proteinExistence type="predicted"/>
<evidence type="ECO:0000313" key="2">
    <source>
        <dbReference type="Proteomes" id="UP000288086"/>
    </source>
</evidence>
<dbReference type="InterPro" id="IPR054687">
    <property type="entry name" value="Two-CW_dom"/>
</dbReference>
<dbReference type="AlphaFoldDB" id="A0A444J6K6"/>
<protein>
    <submittedName>
        <fullName evidence="1">Uncharacterized protein</fullName>
    </submittedName>
</protein>
<dbReference type="Proteomes" id="UP000288086">
    <property type="component" value="Unassembled WGS sequence"/>
</dbReference>
<dbReference type="NCBIfam" id="NF045718">
    <property type="entry name" value="two_CW_domain"/>
    <property type="match status" value="1"/>
</dbReference>